<comment type="caution">
    <text evidence="2">The sequence shown here is derived from an EMBL/GenBank/DDBJ whole genome shotgun (WGS) entry which is preliminary data.</text>
</comment>
<evidence type="ECO:0000313" key="3">
    <source>
        <dbReference type="Proteomes" id="UP001396334"/>
    </source>
</evidence>
<proteinExistence type="predicted"/>
<protein>
    <submittedName>
        <fullName evidence="2">Uncharacterized protein</fullName>
    </submittedName>
</protein>
<evidence type="ECO:0000313" key="2">
    <source>
        <dbReference type="EMBL" id="KAK8972591.1"/>
    </source>
</evidence>
<feature type="region of interest" description="Disordered" evidence="1">
    <location>
        <begin position="1"/>
        <end position="38"/>
    </location>
</feature>
<dbReference type="Proteomes" id="UP001396334">
    <property type="component" value="Unassembled WGS sequence"/>
</dbReference>
<organism evidence="2 3">
    <name type="scientific">Hibiscus sabdariffa</name>
    <name type="common">roselle</name>
    <dbReference type="NCBI Taxonomy" id="183260"/>
    <lineage>
        <taxon>Eukaryota</taxon>
        <taxon>Viridiplantae</taxon>
        <taxon>Streptophyta</taxon>
        <taxon>Embryophyta</taxon>
        <taxon>Tracheophyta</taxon>
        <taxon>Spermatophyta</taxon>
        <taxon>Magnoliopsida</taxon>
        <taxon>eudicotyledons</taxon>
        <taxon>Gunneridae</taxon>
        <taxon>Pentapetalae</taxon>
        <taxon>rosids</taxon>
        <taxon>malvids</taxon>
        <taxon>Malvales</taxon>
        <taxon>Malvaceae</taxon>
        <taxon>Malvoideae</taxon>
        <taxon>Hibiscus</taxon>
    </lineage>
</organism>
<reference evidence="2 3" key="1">
    <citation type="journal article" date="2024" name="G3 (Bethesda)">
        <title>Genome assembly of Hibiscus sabdariffa L. provides insights into metabolisms of medicinal natural products.</title>
        <authorList>
            <person name="Kim T."/>
        </authorList>
    </citation>
    <scope>NUCLEOTIDE SEQUENCE [LARGE SCALE GENOMIC DNA]</scope>
    <source>
        <strain evidence="2">TK-2024</strain>
        <tissue evidence="2">Old leaves</tissue>
    </source>
</reference>
<name>A0ABR2N8V4_9ROSI</name>
<feature type="compositionally biased region" description="Polar residues" evidence="1">
    <location>
        <begin position="1"/>
        <end position="34"/>
    </location>
</feature>
<keyword evidence="3" id="KW-1185">Reference proteome</keyword>
<evidence type="ECO:0000256" key="1">
    <source>
        <dbReference type="SAM" id="MobiDB-lite"/>
    </source>
</evidence>
<dbReference type="EMBL" id="JBBPBN010000207">
    <property type="protein sequence ID" value="KAK8972591.1"/>
    <property type="molecule type" value="Genomic_DNA"/>
</dbReference>
<sequence>MQEVLPSSPTNSKEELNSSLVQNADVTNEDSNTSVDKERIKKELIHASSVEYVDTNLGLSSEHHTENECALAQACKNEAQEIDSTLDDTLLETKEEASYKYVPKLVLEAVPVPSFNKLKLEESCIIVDSSELGSLSNELRERRSFKVGYSYPQTLQ</sequence>
<accession>A0ABR2N8V4</accession>
<gene>
    <name evidence="2" type="ORF">V6N11_082521</name>
</gene>